<dbReference type="GO" id="GO:0030018">
    <property type="term" value="C:Z disc"/>
    <property type="evidence" value="ECO:0007669"/>
    <property type="project" value="TreeGrafter"/>
</dbReference>
<feature type="compositionally biased region" description="Basic and acidic residues" evidence="1">
    <location>
        <begin position="755"/>
        <end position="768"/>
    </location>
</feature>
<feature type="region of interest" description="Disordered" evidence="1">
    <location>
        <begin position="1516"/>
        <end position="1549"/>
    </location>
</feature>
<feature type="region of interest" description="Disordered" evidence="1">
    <location>
        <begin position="1019"/>
        <end position="1057"/>
    </location>
</feature>
<feature type="region of interest" description="Disordered" evidence="1">
    <location>
        <begin position="1433"/>
        <end position="1454"/>
    </location>
</feature>
<feature type="region of interest" description="Disordered" evidence="1">
    <location>
        <begin position="1564"/>
        <end position="1691"/>
    </location>
</feature>
<feature type="region of interest" description="Disordered" evidence="1">
    <location>
        <begin position="562"/>
        <end position="589"/>
    </location>
</feature>
<protein>
    <recommendedName>
        <fullName evidence="2">DUF4585 domain-containing protein</fullName>
    </recommendedName>
</protein>
<feature type="region of interest" description="Disordered" evidence="1">
    <location>
        <begin position="85"/>
        <end position="112"/>
    </location>
</feature>
<dbReference type="Pfam" id="PF15232">
    <property type="entry name" value="DUF4585"/>
    <property type="match status" value="1"/>
</dbReference>
<dbReference type="GeneTree" id="ENSGT00730000111333"/>
<feature type="compositionally biased region" description="Basic and acidic residues" evidence="1">
    <location>
        <begin position="1048"/>
        <end position="1057"/>
    </location>
</feature>
<dbReference type="Ensembl" id="ENSHCOT00000011790.1">
    <property type="protein sequence ID" value="ENSHCOP00000001622.1"/>
    <property type="gene ID" value="ENSHCOG00000002612.1"/>
</dbReference>
<dbReference type="OMA" id="HRMGSML"/>
<feature type="compositionally biased region" description="Basic and acidic residues" evidence="1">
    <location>
        <begin position="1517"/>
        <end position="1526"/>
    </location>
</feature>
<feature type="compositionally biased region" description="Pro residues" evidence="1">
    <location>
        <begin position="282"/>
        <end position="309"/>
    </location>
</feature>
<feature type="compositionally biased region" description="Basic and acidic residues" evidence="1">
    <location>
        <begin position="1019"/>
        <end position="1034"/>
    </location>
</feature>
<feature type="compositionally biased region" description="Polar residues" evidence="1">
    <location>
        <begin position="1380"/>
        <end position="1389"/>
    </location>
</feature>
<dbReference type="GO" id="GO:0070886">
    <property type="term" value="P:positive regulation of calcineurin-NFAT signaling cascade"/>
    <property type="evidence" value="ECO:0007669"/>
    <property type="project" value="TreeGrafter"/>
</dbReference>
<keyword evidence="4" id="KW-1185">Reference proteome</keyword>
<reference evidence="3" key="1">
    <citation type="submission" date="2025-08" db="UniProtKB">
        <authorList>
            <consortium name="Ensembl"/>
        </authorList>
    </citation>
    <scope>IDENTIFICATION</scope>
</reference>
<evidence type="ECO:0000259" key="2">
    <source>
        <dbReference type="Pfam" id="PF15232"/>
    </source>
</evidence>
<organism evidence="3 4">
    <name type="scientific">Hippocampus comes</name>
    <name type="common">Tiger tail seahorse</name>
    <dbReference type="NCBI Taxonomy" id="109280"/>
    <lineage>
        <taxon>Eukaryota</taxon>
        <taxon>Metazoa</taxon>
        <taxon>Chordata</taxon>
        <taxon>Craniata</taxon>
        <taxon>Vertebrata</taxon>
        <taxon>Euteleostomi</taxon>
        <taxon>Actinopterygii</taxon>
        <taxon>Neopterygii</taxon>
        <taxon>Teleostei</taxon>
        <taxon>Neoteleostei</taxon>
        <taxon>Acanthomorphata</taxon>
        <taxon>Syngnathiaria</taxon>
        <taxon>Syngnathiformes</taxon>
        <taxon>Syngnathoidei</taxon>
        <taxon>Syngnathidae</taxon>
        <taxon>Hippocampus</taxon>
    </lineage>
</organism>
<dbReference type="Proteomes" id="UP000264820">
    <property type="component" value="Unplaced"/>
</dbReference>
<feature type="compositionally biased region" description="Polar residues" evidence="1">
    <location>
        <begin position="562"/>
        <end position="575"/>
    </location>
</feature>
<accession>A0A3Q2XDK4</accession>
<feature type="compositionally biased region" description="Polar residues" evidence="1">
    <location>
        <begin position="1528"/>
        <end position="1541"/>
    </location>
</feature>
<feature type="region of interest" description="Disordered" evidence="1">
    <location>
        <begin position="469"/>
        <end position="491"/>
    </location>
</feature>
<feature type="region of interest" description="Disordered" evidence="1">
    <location>
        <begin position="1113"/>
        <end position="1147"/>
    </location>
</feature>
<feature type="compositionally biased region" description="Basic and acidic residues" evidence="1">
    <location>
        <begin position="1134"/>
        <end position="1147"/>
    </location>
</feature>
<feature type="region of interest" description="Disordered" evidence="1">
    <location>
        <begin position="755"/>
        <end position="791"/>
    </location>
</feature>
<dbReference type="PANTHER" id="PTHR33775:SF2">
    <property type="entry name" value="CARDIAC-ENRICHED FHL2-INTERACTING PROTEIN"/>
    <property type="match status" value="1"/>
</dbReference>
<feature type="region of interest" description="Disordered" evidence="1">
    <location>
        <begin position="1349"/>
        <end position="1390"/>
    </location>
</feature>
<feature type="compositionally biased region" description="Basic and acidic residues" evidence="1">
    <location>
        <begin position="1616"/>
        <end position="1636"/>
    </location>
</feature>
<feature type="domain" description="DUF4585" evidence="2">
    <location>
        <begin position="1789"/>
        <end position="1860"/>
    </location>
</feature>
<evidence type="ECO:0000256" key="1">
    <source>
        <dbReference type="SAM" id="MobiDB-lite"/>
    </source>
</evidence>
<feature type="region of interest" description="Disordered" evidence="1">
    <location>
        <begin position="516"/>
        <end position="544"/>
    </location>
</feature>
<feature type="compositionally biased region" description="Polar residues" evidence="1">
    <location>
        <begin position="1747"/>
        <end position="1791"/>
    </location>
</feature>
<dbReference type="STRING" id="109280.ENSHCOP00000001622"/>
<proteinExistence type="predicted"/>
<name>A0A3Q2XDK4_HIPCM</name>
<feature type="region of interest" description="Disordered" evidence="1">
    <location>
        <begin position="282"/>
        <end position="336"/>
    </location>
</feature>
<feature type="compositionally biased region" description="Basic and acidic residues" evidence="1">
    <location>
        <begin position="88"/>
        <end position="110"/>
    </location>
</feature>
<feature type="region of interest" description="Disordered" evidence="1">
    <location>
        <begin position="1732"/>
        <end position="1793"/>
    </location>
</feature>
<sequence>MAQNRKKPVDLIGCAEKRHVSHRGGNMLHHRFPNGFTDLLMDETDREVSTLTDRAFRSLCVGDDAIYNDEFLYGYSPFSCHKPLAGEPLKKNHQKESKKQRKNDREKEKNISSMSSFLKALSTTGENCERILLKNGGMADSNGESWDKSALRSIQRELSEFSSDYHSNLVGGHDDKRTFHQSGYDSSSKGLFSGTSSKMKNGKATVKLKKLNVKNFFLHSEFSPFRTWEGMNQFCFSHENVSILPAEMTPKWYDLPFYKELTEAHMKETLHTQEILKEVAEPPAPAPLPLPPPATPPAPPPPPPPPVAPKPVTSTSPPKVLPKPQKRCSSDITDGSVVPWRQTHLSVKTAVPLKQEPQDESSTAKMDKNVSLMPNTTRPMEAKAVEELSPPVSTPFSICQLMTPLIPSRQPTETSEILSAILSPSVLDLPHGPHSEAKLTPEPPIKRDGYKSLASSILFNLKDNRKRVKSRYSPPKFKTLEAPGNDTQSPLLENLKQQNNSEGDTCDFSTPAISKEGQTVRSPVVESVNPPTVGLSERAADGSQSDDYLLSNLLHNKREALSNGNLGDENANSQIMDAKRNKSHTAKKQSYPSLNLYKKASPPVLTHYSNELSLLNPSKAPPGLSPNINCGHSPIFTASEHNQETLPLSESIRKEPPNVRDKTNTPVKSLKENYFGEESVSSKVKDSRGQAMSTLDVIRAAKEAINATKTRVLHAPQSESINQAMSDREECKDKDEMFVCSNVIIEKRNIAENDQVRSESENVVKKEPPPVPKKNLPKPDIQQSLSKKKTHLTNQLSNCDLGETTPDSQDRLKHKFSDRLNNYIKCQRHTVTDEEHRDNEGDTKVNLRIEKDATTDSEHIIHDLHALKELERARLSDREHQAGGPNLDEVARAKNDLISRELKNIKKGMLSMRGNTLAKRELFTMKEKQLSKQEVPTKKGGSVMINKALVNDNYDKAKLALEEVILSREMTRNKAMNQDANTAFAAYATDGSYGSRVQASKNVMKDSIVEANKDKNYTTDKEKDLRERLGDLRDHKHMRQILSQTEPRQAETQRSDERVAALPGMSNVDSGLNSPSRLDFKYANERRIDSSAHWSERDLNLKQFSENVAGRRICDNQALETPSVPPRSKKAGNRRNESSDKEDLSNRDVEVNRIQNITSTKVALPANSNEEKSNVTINDAVTHDLYLPSKHSHGEKRYSLLSDIEANTETVENAPEEATSRNIDRSLQPDSAAIHVLAEDLGKMPKGKSDMDAEALTRTIISPELLVNGVGIDDHTSMSSKSSYFSVESPPQRNAESILFHSLENLDKAGLDNRGDHLLGPIKKDSDKPGIEYYSFNDLEGESTIARESVKSEEENVNQKQSKQHTTKCPRPSQDEDIQNPMSPSNTLTPMLDIPALFKIKDNTFSNKMKKTTQPWTPQGLMNNSEKLVEDLHPLNENSNPPSANETSPSFTSEVFKPEETLSIGSSPSMYPPLILQQEKSGRPRKLVLPAPQKENDSFSVVSPISERVETLTMPTTERDISKVPSERSGSTCSFNDSQSGFAKPPAVLPKSERAVLKAMKLTNRRIKKAEAQKSTPSKHRTDKSVPRSGEKKHHREGQKRGGNGNDAAVANNEEFPPKKAEMTQKTRQSSHDSIEGTRLTDGLATERGRSRGKQSRDKPEQRHCSSDRLISTAPVYKLNAGPGPNIRSQSIDRYLGDRVGRRYRTDTSVNERLDPRSTRIEKSIVDEFQQRGRAKEKMLREKPLRRSQSIDTHSLQPAQPPSLSRQLSQTGQFSRQSSIEHTGVTQSIPATQRKLLQDPDSGQYYFVDLPVQVQTKTFFDPETGSYVQLPVQPPDGAVLQASPMEVLSPPLVVYHGFVPVPLTPMAQNAPIQVPHVEQEQRQLDMSRQVHCKDGHPYLEPVYGEHEHMLGEFLGTEEVDCPS</sequence>
<dbReference type="InterPro" id="IPR052303">
    <property type="entry name" value="CEFIP"/>
</dbReference>
<evidence type="ECO:0000313" key="3">
    <source>
        <dbReference type="Ensembl" id="ENSHCOP00000001622.1"/>
    </source>
</evidence>
<feature type="compositionally biased region" description="Basic and acidic residues" evidence="1">
    <location>
        <begin position="1732"/>
        <end position="1745"/>
    </location>
</feature>
<feature type="compositionally biased region" description="Basic and acidic residues" evidence="1">
    <location>
        <begin position="1645"/>
        <end position="1667"/>
    </location>
</feature>
<dbReference type="PANTHER" id="PTHR33775">
    <property type="entry name" value="CARDIAC-ENRICHED FHL2-INTERACTING PROTEIN-RELATED"/>
    <property type="match status" value="1"/>
</dbReference>
<evidence type="ECO:0000313" key="4">
    <source>
        <dbReference type="Proteomes" id="UP000264820"/>
    </source>
</evidence>
<dbReference type="InterPro" id="IPR027838">
    <property type="entry name" value="DUF4585"/>
</dbReference>
<feature type="compositionally biased region" description="Polar residues" evidence="1">
    <location>
        <begin position="1436"/>
        <end position="1453"/>
    </location>
</feature>
<reference evidence="3" key="2">
    <citation type="submission" date="2025-09" db="UniProtKB">
        <authorList>
            <consortium name="Ensembl"/>
        </authorList>
    </citation>
    <scope>IDENTIFICATION</scope>
</reference>